<comment type="caution">
    <text evidence="2">The sequence shown here is derived from an EMBL/GenBank/DDBJ whole genome shotgun (WGS) entry which is preliminary data.</text>
</comment>
<evidence type="ECO:0000313" key="2">
    <source>
        <dbReference type="EMBL" id="OMP01996.1"/>
    </source>
</evidence>
<gene>
    <name evidence="2" type="ORF">COLO4_11416</name>
</gene>
<dbReference type="AlphaFoldDB" id="A0A1R3K4L0"/>
<sequence length="31" mass="3301">MATGRPSHSNSNVSFYMDSRTQNGGTLLAAE</sequence>
<feature type="region of interest" description="Disordered" evidence="1">
    <location>
        <begin position="1"/>
        <end position="31"/>
    </location>
</feature>
<accession>A0A1R3K4L0</accession>
<feature type="compositionally biased region" description="Polar residues" evidence="1">
    <location>
        <begin position="1"/>
        <end position="25"/>
    </location>
</feature>
<dbReference type="EMBL" id="AWUE01014695">
    <property type="protein sequence ID" value="OMP01996.1"/>
    <property type="molecule type" value="Genomic_DNA"/>
</dbReference>
<protein>
    <submittedName>
        <fullName evidence="2">Uncharacterized protein</fullName>
    </submittedName>
</protein>
<evidence type="ECO:0000313" key="3">
    <source>
        <dbReference type="Proteomes" id="UP000187203"/>
    </source>
</evidence>
<reference evidence="3" key="1">
    <citation type="submission" date="2013-09" db="EMBL/GenBank/DDBJ databases">
        <title>Corchorus olitorius genome sequencing.</title>
        <authorList>
            <person name="Alam M."/>
            <person name="Haque M.S."/>
            <person name="Islam M.S."/>
            <person name="Emdad E.M."/>
            <person name="Islam M.M."/>
            <person name="Ahmed B."/>
            <person name="Halim A."/>
            <person name="Hossen Q.M.M."/>
            <person name="Hossain M.Z."/>
            <person name="Ahmed R."/>
            <person name="Khan M.M."/>
            <person name="Islam R."/>
            <person name="Rashid M.M."/>
            <person name="Khan S.A."/>
            <person name="Rahman M.S."/>
            <person name="Alam M."/>
            <person name="Yahiya A.S."/>
            <person name="Khan M.S."/>
            <person name="Azam M.S."/>
            <person name="Haque T."/>
            <person name="Lashkar M.Z.H."/>
            <person name="Akhand A.I."/>
            <person name="Morshed G."/>
            <person name="Roy S."/>
            <person name="Uddin K.S."/>
            <person name="Rabeya T."/>
            <person name="Hossain A.S."/>
            <person name="Chowdhury A."/>
            <person name="Snigdha A.R."/>
            <person name="Mortoza M.S."/>
            <person name="Matin S.A."/>
            <person name="Hoque S.M.E."/>
            <person name="Islam M.K."/>
            <person name="Roy D.K."/>
            <person name="Haider R."/>
            <person name="Moosa M.M."/>
            <person name="Elias S.M."/>
            <person name="Hasan A.M."/>
            <person name="Jahan S."/>
            <person name="Shafiuddin M."/>
            <person name="Mahmood N."/>
            <person name="Shommy N.S."/>
        </authorList>
    </citation>
    <scope>NUCLEOTIDE SEQUENCE [LARGE SCALE GENOMIC DNA]</scope>
    <source>
        <strain evidence="3">cv. O-4</strain>
    </source>
</reference>
<name>A0A1R3K4L0_9ROSI</name>
<keyword evidence="3" id="KW-1185">Reference proteome</keyword>
<proteinExistence type="predicted"/>
<organism evidence="2 3">
    <name type="scientific">Corchorus olitorius</name>
    <dbReference type="NCBI Taxonomy" id="93759"/>
    <lineage>
        <taxon>Eukaryota</taxon>
        <taxon>Viridiplantae</taxon>
        <taxon>Streptophyta</taxon>
        <taxon>Embryophyta</taxon>
        <taxon>Tracheophyta</taxon>
        <taxon>Spermatophyta</taxon>
        <taxon>Magnoliopsida</taxon>
        <taxon>eudicotyledons</taxon>
        <taxon>Gunneridae</taxon>
        <taxon>Pentapetalae</taxon>
        <taxon>rosids</taxon>
        <taxon>malvids</taxon>
        <taxon>Malvales</taxon>
        <taxon>Malvaceae</taxon>
        <taxon>Grewioideae</taxon>
        <taxon>Apeibeae</taxon>
        <taxon>Corchorus</taxon>
    </lineage>
</organism>
<dbReference type="OrthoDB" id="10364392at2759"/>
<evidence type="ECO:0000256" key="1">
    <source>
        <dbReference type="SAM" id="MobiDB-lite"/>
    </source>
</evidence>
<dbReference type="Proteomes" id="UP000187203">
    <property type="component" value="Unassembled WGS sequence"/>
</dbReference>